<dbReference type="Pfam" id="PF22381">
    <property type="entry name" value="Staph_reg_Sar_Rot"/>
    <property type="match status" value="1"/>
</dbReference>
<evidence type="ECO:0000259" key="6">
    <source>
        <dbReference type="PROSITE" id="PS50995"/>
    </source>
</evidence>
<dbReference type="GO" id="GO:0005737">
    <property type="term" value="C:cytoplasm"/>
    <property type="evidence" value="ECO:0007669"/>
    <property type="project" value="UniProtKB-SubCell"/>
</dbReference>
<dbReference type="Proteomes" id="UP000617634">
    <property type="component" value="Unassembled WGS sequence"/>
</dbReference>
<dbReference type="GO" id="GO:0006950">
    <property type="term" value="P:response to stress"/>
    <property type="evidence" value="ECO:0007669"/>
    <property type="project" value="TreeGrafter"/>
</dbReference>
<dbReference type="GO" id="GO:0003677">
    <property type="term" value="F:DNA binding"/>
    <property type="evidence" value="ECO:0007669"/>
    <property type="project" value="UniProtKB-KW"/>
</dbReference>
<comment type="caution">
    <text evidence="7">The sequence shown here is derived from an EMBL/GenBank/DDBJ whole genome shotgun (WGS) entry which is preliminary data.</text>
</comment>
<evidence type="ECO:0000256" key="4">
    <source>
        <dbReference type="ARBA" id="ARBA00023125"/>
    </source>
</evidence>
<dbReference type="FunFam" id="1.10.10.10:FF:000163">
    <property type="entry name" value="MarR family transcriptional regulator"/>
    <property type="match status" value="1"/>
</dbReference>
<dbReference type="SMART" id="SM00347">
    <property type="entry name" value="HTH_MARR"/>
    <property type="match status" value="1"/>
</dbReference>
<sequence>MRTSVQDPAPNDDPLCLDRQLCFQFYAASNLIGRLYAPVLAKLNLTYSQYLVMLVLWETDGQSVGAIGKRLHLDTGTLTPLLKRMETLGHLVRQRDKEDERRVRVSLTPRGKALREQALEIPEIMTRGQNPEELEALRRTLADVVNMLSAALASRQ</sequence>
<gene>
    <name evidence="7" type="ORF">I5E68_18645</name>
</gene>
<dbReference type="SUPFAM" id="SSF46785">
    <property type="entry name" value="Winged helix' DNA-binding domain"/>
    <property type="match status" value="1"/>
</dbReference>
<accession>A0A931MN15</accession>
<dbReference type="InterPro" id="IPR036388">
    <property type="entry name" value="WH-like_DNA-bd_sf"/>
</dbReference>
<reference evidence="7" key="1">
    <citation type="submission" date="2020-11" db="EMBL/GenBank/DDBJ databases">
        <title>Novosphingobium aureum sp. nov., a marine bacterium isolated from sediment of a salt flat.</title>
        <authorList>
            <person name="Yoo Y."/>
            <person name="Kim J.-J."/>
        </authorList>
    </citation>
    <scope>NUCLEOTIDE SEQUENCE</scope>
    <source>
        <strain evidence="7">YJ-S2-02</strain>
    </source>
</reference>
<evidence type="ECO:0000256" key="5">
    <source>
        <dbReference type="ARBA" id="ARBA00023163"/>
    </source>
</evidence>
<dbReference type="PANTHER" id="PTHR33164:SF5">
    <property type="entry name" value="ORGANIC HYDROPEROXIDE RESISTANCE TRANSCRIPTIONAL REGULATOR"/>
    <property type="match status" value="1"/>
</dbReference>
<evidence type="ECO:0000256" key="1">
    <source>
        <dbReference type="ARBA" id="ARBA00004496"/>
    </source>
</evidence>
<dbReference type="InterPro" id="IPR000835">
    <property type="entry name" value="HTH_MarR-typ"/>
</dbReference>
<keyword evidence="2" id="KW-0963">Cytoplasm</keyword>
<evidence type="ECO:0000313" key="7">
    <source>
        <dbReference type="EMBL" id="MBH0114969.1"/>
    </source>
</evidence>
<dbReference type="EMBL" id="JADZGI010000005">
    <property type="protein sequence ID" value="MBH0114969.1"/>
    <property type="molecule type" value="Genomic_DNA"/>
</dbReference>
<dbReference type="Gene3D" id="1.10.10.10">
    <property type="entry name" value="Winged helix-like DNA-binding domain superfamily/Winged helix DNA-binding domain"/>
    <property type="match status" value="1"/>
</dbReference>
<dbReference type="InterPro" id="IPR036390">
    <property type="entry name" value="WH_DNA-bd_sf"/>
</dbReference>
<feature type="domain" description="HTH marR-type" evidence="6">
    <location>
        <begin position="18"/>
        <end position="146"/>
    </location>
</feature>
<keyword evidence="4" id="KW-0238">DNA-binding</keyword>
<comment type="subcellular location">
    <subcellularLocation>
        <location evidence="1">Cytoplasm</location>
    </subcellularLocation>
</comment>
<organism evidence="7 8">
    <name type="scientific">Novosphingobium aureum</name>
    <dbReference type="NCBI Taxonomy" id="2792964"/>
    <lineage>
        <taxon>Bacteria</taxon>
        <taxon>Pseudomonadati</taxon>
        <taxon>Pseudomonadota</taxon>
        <taxon>Alphaproteobacteria</taxon>
        <taxon>Sphingomonadales</taxon>
        <taxon>Sphingomonadaceae</taxon>
        <taxon>Novosphingobium</taxon>
    </lineage>
</organism>
<dbReference type="GO" id="GO:0003700">
    <property type="term" value="F:DNA-binding transcription factor activity"/>
    <property type="evidence" value="ECO:0007669"/>
    <property type="project" value="InterPro"/>
</dbReference>
<name>A0A931MN15_9SPHN</name>
<keyword evidence="5" id="KW-0804">Transcription</keyword>
<keyword evidence="8" id="KW-1185">Reference proteome</keyword>
<evidence type="ECO:0000256" key="3">
    <source>
        <dbReference type="ARBA" id="ARBA00023015"/>
    </source>
</evidence>
<dbReference type="InterPro" id="IPR039422">
    <property type="entry name" value="MarR/SlyA-like"/>
</dbReference>
<proteinExistence type="predicted"/>
<dbReference type="InterPro" id="IPR055166">
    <property type="entry name" value="Transc_reg_Sar_Rot_HTH"/>
</dbReference>
<dbReference type="AlphaFoldDB" id="A0A931MN15"/>
<keyword evidence="3" id="KW-0805">Transcription regulation</keyword>
<evidence type="ECO:0000313" key="8">
    <source>
        <dbReference type="Proteomes" id="UP000617634"/>
    </source>
</evidence>
<evidence type="ECO:0000256" key="2">
    <source>
        <dbReference type="ARBA" id="ARBA00022490"/>
    </source>
</evidence>
<dbReference type="PROSITE" id="PS50995">
    <property type="entry name" value="HTH_MARR_2"/>
    <property type="match status" value="1"/>
</dbReference>
<dbReference type="PANTHER" id="PTHR33164">
    <property type="entry name" value="TRANSCRIPTIONAL REGULATOR, MARR FAMILY"/>
    <property type="match status" value="1"/>
</dbReference>
<protein>
    <submittedName>
        <fullName evidence="7">MarR family transcriptional regulator</fullName>
    </submittedName>
</protein>